<dbReference type="InParanoid" id="A7RHN1"/>
<dbReference type="GO" id="GO:0006744">
    <property type="term" value="P:ubiquinone biosynthetic process"/>
    <property type="evidence" value="ECO:0000318"/>
    <property type="project" value="GO_Central"/>
</dbReference>
<evidence type="ECO:0000256" key="2">
    <source>
        <dbReference type="ARBA" id="ARBA00006706"/>
    </source>
</evidence>
<evidence type="ECO:0000313" key="8">
    <source>
        <dbReference type="EMBL" id="EDO48883.1"/>
    </source>
</evidence>
<dbReference type="Pfam" id="PF00348">
    <property type="entry name" value="polyprenyl_synt"/>
    <property type="match status" value="1"/>
</dbReference>
<evidence type="ECO:0000256" key="4">
    <source>
        <dbReference type="ARBA" id="ARBA00022723"/>
    </source>
</evidence>
<dbReference type="PROSITE" id="PS00444">
    <property type="entry name" value="POLYPRENYL_SYNTHASE_2"/>
    <property type="match status" value="1"/>
</dbReference>
<evidence type="ECO:0000256" key="5">
    <source>
        <dbReference type="ARBA" id="ARBA00022842"/>
    </source>
</evidence>
<keyword evidence="9" id="KW-1185">Reference proteome</keyword>
<dbReference type="CDD" id="cd00685">
    <property type="entry name" value="Trans_IPPS_HT"/>
    <property type="match status" value="1"/>
</dbReference>
<dbReference type="PhylomeDB" id="A7RHN1"/>
<reference evidence="8 9" key="1">
    <citation type="journal article" date="2007" name="Science">
        <title>Sea anemone genome reveals ancestral eumetazoan gene repertoire and genomic organization.</title>
        <authorList>
            <person name="Putnam N.H."/>
            <person name="Srivastava M."/>
            <person name="Hellsten U."/>
            <person name="Dirks B."/>
            <person name="Chapman J."/>
            <person name="Salamov A."/>
            <person name="Terry A."/>
            <person name="Shapiro H."/>
            <person name="Lindquist E."/>
            <person name="Kapitonov V.V."/>
            <person name="Jurka J."/>
            <person name="Genikhovich G."/>
            <person name="Grigoriev I.V."/>
            <person name="Lucas S.M."/>
            <person name="Steele R.E."/>
            <person name="Finnerty J.R."/>
            <person name="Technau U."/>
            <person name="Martindale M.Q."/>
            <person name="Rokhsar D.S."/>
        </authorList>
    </citation>
    <scope>NUCLEOTIDE SEQUENCE [LARGE SCALE GENOMIC DNA]</scope>
    <source>
        <strain evidence="9">CH2 X CH6</strain>
    </source>
</reference>
<evidence type="ECO:0000313" key="9">
    <source>
        <dbReference type="Proteomes" id="UP000001593"/>
    </source>
</evidence>
<gene>
    <name evidence="8" type="ORF">NEMVEDRAFT_v1g238335</name>
</gene>
<dbReference type="STRING" id="45351.A7RHN1"/>
<dbReference type="EMBL" id="DS469511">
    <property type="protein sequence ID" value="EDO48883.1"/>
    <property type="molecule type" value="Genomic_DNA"/>
</dbReference>
<keyword evidence="5" id="KW-0460">Magnesium</keyword>
<comment type="similarity">
    <text evidence="2 7">Belongs to the FPP/GGPP synthase family.</text>
</comment>
<dbReference type="Gene3D" id="1.10.600.10">
    <property type="entry name" value="Farnesyl Diphosphate Synthase"/>
    <property type="match status" value="1"/>
</dbReference>
<proteinExistence type="inferred from homology"/>
<dbReference type="GO" id="GO:0004659">
    <property type="term" value="F:prenyltransferase activity"/>
    <property type="evidence" value="ECO:0000318"/>
    <property type="project" value="GO_Central"/>
</dbReference>
<dbReference type="PANTHER" id="PTHR12001:SF69">
    <property type="entry name" value="ALL TRANS-POLYPRENYL-DIPHOSPHATE SYNTHASE PDSS1"/>
    <property type="match status" value="1"/>
</dbReference>
<dbReference type="OrthoDB" id="9927103at2759"/>
<evidence type="ECO:0000256" key="6">
    <source>
        <dbReference type="ARBA" id="ARBA00023229"/>
    </source>
</evidence>
<keyword evidence="4" id="KW-0479">Metal-binding</keyword>
<dbReference type="HOGENOM" id="CLU_014015_1_2_1"/>
<dbReference type="KEGG" id="nve:5521148"/>
<dbReference type="OMA" id="GKQMRPM"/>
<dbReference type="InterPro" id="IPR000092">
    <property type="entry name" value="Polyprenyl_synt"/>
</dbReference>
<evidence type="ECO:0008006" key="10">
    <source>
        <dbReference type="Google" id="ProtNLM"/>
    </source>
</evidence>
<dbReference type="PANTHER" id="PTHR12001">
    <property type="entry name" value="GERANYLGERANYL PYROPHOSPHATE SYNTHASE"/>
    <property type="match status" value="1"/>
</dbReference>
<dbReference type="InterPro" id="IPR008949">
    <property type="entry name" value="Isoprenoid_synthase_dom_sf"/>
</dbReference>
<protein>
    <recommendedName>
        <fullName evidence="10">Decaprenyl-diphosphate synthase subunit 1</fullName>
    </recommendedName>
</protein>
<sequence length="427" mass="47897">MAARFFTRLKSLAPQPKYCQKVRSTYITVPTKSSCDSRITPISCACGHLRYFSAGKRVFPSRSASRRCVVEKRGCIRPVRCCTYGANSDRNNRCYSTSIGSKESYDAEANVKLRLSGLCGRIKHELNTSVETLQRVSHYYFDGKGKYIRPRIVLLMAAATNYHSHRSRVILHDQETAAMISEMIHTASLIHDDVIDRADTRRGKVAINLMYGDKNCILAGDYILSRVSLAIARFGNVEAVKLLAEIVDELVRGEFMQLGSKENPDERFTHYLKKTYKKTASLIACCCKTAVLLGDSPPDIQDIAFQYGRNVGIAFQLVDDVLDFVSSKQEMGKATAADLKLGLATAPVLFACEKFPDLNSLVMRRFKEPGDVEQAFDAVYQSDGISRTYDLANQYAKEALRQVNKLDSSPERQAIINITHKILNRRN</sequence>
<dbReference type="GO" id="GO:0008299">
    <property type="term" value="P:isoprenoid biosynthetic process"/>
    <property type="evidence" value="ECO:0000318"/>
    <property type="project" value="GO_Central"/>
</dbReference>
<dbReference type="GO" id="GO:0032476">
    <property type="term" value="C:polyprenyl diphosphate synthase complex"/>
    <property type="evidence" value="ECO:0000318"/>
    <property type="project" value="GO_Central"/>
</dbReference>
<evidence type="ECO:0000256" key="7">
    <source>
        <dbReference type="RuleBase" id="RU004466"/>
    </source>
</evidence>
<dbReference type="PROSITE" id="PS00723">
    <property type="entry name" value="POLYPRENYL_SYNTHASE_1"/>
    <property type="match status" value="1"/>
</dbReference>
<dbReference type="GO" id="GO:0005739">
    <property type="term" value="C:mitochondrion"/>
    <property type="evidence" value="ECO:0000318"/>
    <property type="project" value="GO_Central"/>
</dbReference>
<comment type="cofactor">
    <cofactor evidence="1">
        <name>Mg(2+)</name>
        <dbReference type="ChEBI" id="CHEBI:18420"/>
    </cofactor>
</comment>
<dbReference type="GO" id="GO:0046872">
    <property type="term" value="F:metal ion binding"/>
    <property type="evidence" value="ECO:0007669"/>
    <property type="project" value="UniProtKB-KW"/>
</dbReference>
<dbReference type="eggNOG" id="KOG0776">
    <property type="taxonomic scope" value="Eukaryota"/>
</dbReference>
<dbReference type="SFLD" id="SFLDS00005">
    <property type="entry name" value="Isoprenoid_Synthase_Type_I"/>
    <property type="match status" value="1"/>
</dbReference>
<keyword evidence="3 7" id="KW-0808">Transferase</keyword>
<keyword evidence="6" id="KW-0414">Isoprene biosynthesis</keyword>
<dbReference type="Proteomes" id="UP000001593">
    <property type="component" value="Unassembled WGS sequence"/>
</dbReference>
<organism evidence="8 9">
    <name type="scientific">Nematostella vectensis</name>
    <name type="common">Starlet sea anemone</name>
    <dbReference type="NCBI Taxonomy" id="45351"/>
    <lineage>
        <taxon>Eukaryota</taxon>
        <taxon>Metazoa</taxon>
        <taxon>Cnidaria</taxon>
        <taxon>Anthozoa</taxon>
        <taxon>Hexacorallia</taxon>
        <taxon>Actiniaria</taxon>
        <taxon>Edwardsiidae</taxon>
        <taxon>Nematostella</taxon>
    </lineage>
</organism>
<accession>A7RHN1</accession>
<name>A7RHN1_NEMVE</name>
<evidence type="ECO:0000256" key="1">
    <source>
        <dbReference type="ARBA" id="ARBA00001946"/>
    </source>
</evidence>
<dbReference type="AlphaFoldDB" id="A7RHN1"/>
<dbReference type="InterPro" id="IPR033749">
    <property type="entry name" value="Polyprenyl_synt_CS"/>
</dbReference>
<dbReference type="SUPFAM" id="SSF48576">
    <property type="entry name" value="Terpenoid synthases"/>
    <property type="match status" value="1"/>
</dbReference>
<evidence type="ECO:0000256" key="3">
    <source>
        <dbReference type="ARBA" id="ARBA00022679"/>
    </source>
</evidence>